<name>A0A840RRB7_9BURK</name>
<comment type="similarity">
    <text evidence="9">Belongs to the GSP H family.</text>
</comment>
<evidence type="ECO:0000313" key="14">
    <source>
        <dbReference type="Proteomes" id="UP000571084"/>
    </source>
</evidence>
<dbReference type="AlphaFoldDB" id="A0A840RRB7"/>
<evidence type="ECO:0000256" key="4">
    <source>
        <dbReference type="ARBA" id="ARBA00022481"/>
    </source>
</evidence>
<evidence type="ECO:0000256" key="6">
    <source>
        <dbReference type="ARBA" id="ARBA00022692"/>
    </source>
</evidence>
<evidence type="ECO:0000256" key="7">
    <source>
        <dbReference type="ARBA" id="ARBA00022989"/>
    </source>
</evidence>
<dbReference type="Pfam" id="PF07963">
    <property type="entry name" value="N_methyl"/>
    <property type="match status" value="1"/>
</dbReference>
<comment type="subcellular location">
    <subcellularLocation>
        <location evidence="1">Cell inner membrane</location>
        <topology evidence="1">Single-pass membrane protein</topology>
    </subcellularLocation>
</comment>
<dbReference type="PROSITE" id="PS00409">
    <property type="entry name" value="PROKAR_NTER_METHYL"/>
    <property type="match status" value="1"/>
</dbReference>
<keyword evidence="5" id="KW-0997">Cell inner membrane</keyword>
<feature type="domain" description="General secretion pathway GspH" evidence="12">
    <location>
        <begin position="76"/>
        <end position="183"/>
    </location>
</feature>
<evidence type="ECO:0000256" key="1">
    <source>
        <dbReference type="ARBA" id="ARBA00004377"/>
    </source>
</evidence>
<keyword evidence="4" id="KW-0488">Methylation</keyword>
<gene>
    <name evidence="13" type="ORF">HNR39_002856</name>
</gene>
<reference evidence="13 14" key="1">
    <citation type="submission" date="2020-08" db="EMBL/GenBank/DDBJ databases">
        <title>Genomic Encyclopedia of Type Strains, Phase IV (KMG-IV): sequencing the most valuable type-strain genomes for metagenomic binning, comparative biology and taxonomic classification.</title>
        <authorList>
            <person name="Goeker M."/>
        </authorList>
    </citation>
    <scope>NUCLEOTIDE SEQUENCE [LARGE SCALE GENOMIC DNA]</scope>
    <source>
        <strain evidence="13 14">DSM 23240</strain>
    </source>
</reference>
<protein>
    <recommendedName>
        <fullName evidence="2">Type II secretion system protein H</fullName>
    </recommendedName>
    <alternativeName>
        <fullName evidence="10">General secretion pathway protein H</fullName>
    </alternativeName>
</protein>
<dbReference type="InterPro" id="IPR045584">
    <property type="entry name" value="Pilin-like"/>
</dbReference>
<sequence>MMVWVGVHACRRNDGTHRRRRPLSVQAQITHLAHSAKVRGFTLLELLVVVVIAGITLGIVSITAFRSDRQLIQNDAQRIALLLQLTREEAILRNRPTAFEADSTGYRFLVRADTGWQLLAQDDMLRQREFKRSPMQLLMSPQSAADAATTGQNSLRIIFGREPVDKPFTLSLSNGDSSVKIRADGIGHFSVE</sequence>
<dbReference type="Gene3D" id="3.55.40.10">
    <property type="entry name" value="minor pseudopilin epsh domain"/>
    <property type="match status" value="1"/>
</dbReference>
<evidence type="ECO:0000256" key="5">
    <source>
        <dbReference type="ARBA" id="ARBA00022519"/>
    </source>
</evidence>
<dbReference type="InterPro" id="IPR022346">
    <property type="entry name" value="T2SS_GspH"/>
</dbReference>
<accession>A0A840RRB7</accession>
<keyword evidence="8 11" id="KW-0472">Membrane</keyword>
<evidence type="ECO:0000256" key="9">
    <source>
        <dbReference type="ARBA" id="ARBA00025772"/>
    </source>
</evidence>
<dbReference type="Proteomes" id="UP000571084">
    <property type="component" value="Unassembled WGS sequence"/>
</dbReference>
<keyword evidence="7 11" id="KW-1133">Transmembrane helix</keyword>
<dbReference type="GO" id="GO:0015627">
    <property type="term" value="C:type II protein secretion system complex"/>
    <property type="evidence" value="ECO:0007669"/>
    <property type="project" value="InterPro"/>
</dbReference>
<feature type="transmembrane region" description="Helical" evidence="11">
    <location>
        <begin position="46"/>
        <end position="65"/>
    </location>
</feature>
<keyword evidence="3" id="KW-1003">Cell membrane</keyword>
<dbReference type="RefSeq" id="WP_245182442.1">
    <property type="nucleotide sequence ID" value="NZ_JAAOZT010000012.1"/>
</dbReference>
<keyword evidence="6 11" id="KW-0812">Transmembrane</keyword>
<dbReference type="InterPro" id="IPR012902">
    <property type="entry name" value="N_methyl_site"/>
</dbReference>
<evidence type="ECO:0000256" key="10">
    <source>
        <dbReference type="ARBA" id="ARBA00030775"/>
    </source>
</evidence>
<dbReference type="GO" id="GO:0015628">
    <property type="term" value="P:protein secretion by the type II secretion system"/>
    <property type="evidence" value="ECO:0007669"/>
    <property type="project" value="InterPro"/>
</dbReference>
<dbReference type="SUPFAM" id="SSF54523">
    <property type="entry name" value="Pili subunits"/>
    <property type="match status" value="1"/>
</dbReference>
<dbReference type="NCBIfam" id="TIGR02532">
    <property type="entry name" value="IV_pilin_GFxxxE"/>
    <property type="match status" value="1"/>
</dbReference>
<evidence type="ECO:0000313" key="13">
    <source>
        <dbReference type="EMBL" id="MBB5201007.1"/>
    </source>
</evidence>
<keyword evidence="14" id="KW-1185">Reference proteome</keyword>
<organism evidence="13 14">
    <name type="scientific">Glaciimonas immobilis</name>
    <dbReference type="NCBI Taxonomy" id="728004"/>
    <lineage>
        <taxon>Bacteria</taxon>
        <taxon>Pseudomonadati</taxon>
        <taxon>Pseudomonadota</taxon>
        <taxon>Betaproteobacteria</taxon>
        <taxon>Burkholderiales</taxon>
        <taxon>Oxalobacteraceae</taxon>
        <taxon>Glaciimonas</taxon>
    </lineage>
</organism>
<dbReference type="GO" id="GO:0005886">
    <property type="term" value="C:plasma membrane"/>
    <property type="evidence" value="ECO:0007669"/>
    <property type="project" value="UniProtKB-SubCell"/>
</dbReference>
<dbReference type="Pfam" id="PF12019">
    <property type="entry name" value="GspH"/>
    <property type="match status" value="1"/>
</dbReference>
<proteinExistence type="inferred from homology"/>
<comment type="caution">
    <text evidence="13">The sequence shown here is derived from an EMBL/GenBank/DDBJ whole genome shotgun (WGS) entry which is preliminary data.</text>
</comment>
<evidence type="ECO:0000256" key="11">
    <source>
        <dbReference type="SAM" id="Phobius"/>
    </source>
</evidence>
<evidence type="ECO:0000256" key="8">
    <source>
        <dbReference type="ARBA" id="ARBA00023136"/>
    </source>
</evidence>
<dbReference type="EMBL" id="JACHHQ010000006">
    <property type="protein sequence ID" value="MBB5201007.1"/>
    <property type="molecule type" value="Genomic_DNA"/>
</dbReference>
<evidence type="ECO:0000256" key="2">
    <source>
        <dbReference type="ARBA" id="ARBA00021549"/>
    </source>
</evidence>
<evidence type="ECO:0000256" key="3">
    <source>
        <dbReference type="ARBA" id="ARBA00022475"/>
    </source>
</evidence>
<evidence type="ECO:0000259" key="12">
    <source>
        <dbReference type="Pfam" id="PF12019"/>
    </source>
</evidence>